<proteinExistence type="predicted"/>
<accession>A0ABV0T1R3</accession>
<dbReference type="EMBL" id="JAHRIQ010016190">
    <property type="protein sequence ID" value="MEQ2226764.1"/>
    <property type="molecule type" value="Genomic_DNA"/>
</dbReference>
<feature type="compositionally biased region" description="Basic and acidic residues" evidence="1">
    <location>
        <begin position="71"/>
        <end position="81"/>
    </location>
</feature>
<name>A0ABV0T1R3_9TELE</name>
<keyword evidence="3" id="KW-1185">Reference proteome</keyword>
<evidence type="ECO:0000256" key="1">
    <source>
        <dbReference type="SAM" id="MobiDB-lite"/>
    </source>
</evidence>
<evidence type="ECO:0000313" key="2">
    <source>
        <dbReference type="EMBL" id="MEQ2226764.1"/>
    </source>
</evidence>
<reference evidence="2 3" key="1">
    <citation type="submission" date="2021-06" db="EMBL/GenBank/DDBJ databases">
        <authorList>
            <person name="Palmer J.M."/>
        </authorList>
    </citation>
    <scope>NUCLEOTIDE SEQUENCE [LARGE SCALE GENOMIC DNA]</scope>
    <source>
        <strain evidence="3">if_2019</strain>
        <tissue evidence="2">Muscle</tissue>
    </source>
</reference>
<feature type="compositionally biased region" description="Basic and acidic residues" evidence="1">
    <location>
        <begin position="1"/>
        <end position="10"/>
    </location>
</feature>
<sequence length="154" mass="16884">MDPEIRDPGAHHSPSRGPTEPGGPGPDKQPTRVSRHTPKHPAPDTENHQYTGRECGGEEIGPAFDGCPKLILEREHPKTQPDTKTGTHSHNHIFTPSCVHIKNTHTHTANIKTHNNGRGTPTHTPHTYLILPGPDTDTPEGQPAPGPRRWFPSF</sequence>
<feature type="region of interest" description="Disordered" evidence="1">
    <location>
        <begin position="1"/>
        <end position="89"/>
    </location>
</feature>
<comment type="caution">
    <text evidence="2">The sequence shown here is derived from an EMBL/GenBank/DDBJ whole genome shotgun (WGS) entry which is preliminary data.</text>
</comment>
<gene>
    <name evidence="2" type="ORF">ILYODFUR_030669</name>
</gene>
<dbReference type="Proteomes" id="UP001482620">
    <property type="component" value="Unassembled WGS sequence"/>
</dbReference>
<protein>
    <submittedName>
        <fullName evidence="2">Uncharacterized protein</fullName>
    </submittedName>
</protein>
<feature type="region of interest" description="Disordered" evidence="1">
    <location>
        <begin position="135"/>
        <end position="154"/>
    </location>
</feature>
<organism evidence="2 3">
    <name type="scientific">Ilyodon furcidens</name>
    <name type="common">goldbreast splitfin</name>
    <dbReference type="NCBI Taxonomy" id="33524"/>
    <lineage>
        <taxon>Eukaryota</taxon>
        <taxon>Metazoa</taxon>
        <taxon>Chordata</taxon>
        <taxon>Craniata</taxon>
        <taxon>Vertebrata</taxon>
        <taxon>Euteleostomi</taxon>
        <taxon>Actinopterygii</taxon>
        <taxon>Neopterygii</taxon>
        <taxon>Teleostei</taxon>
        <taxon>Neoteleostei</taxon>
        <taxon>Acanthomorphata</taxon>
        <taxon>Ovalentaria</taxon>
        <taxon>Atherinomorphae</taxon>
        <taxon>Cyprinodontiformes</taxon>
        <taxon>Goodeidae</taxon>
        <taxon>Ilyodon</taxon>
    </lineage>
</organism>
<evidence type="ECO:0000313" key="3">
    <source>
        <dbReference type="Proteomes" id="UP001482620"/>
    </source>
</evidence>